<keyword evidence="3" id="KW-1185">Reference proteome</keyword>
<dbReference type="EMBL" id="JAGISH010000007">
    <property type="protein sequence ID" value="MBP0483604.1"/>
    <property type="molecule type" value="Genomic_DNA"/>
</dbReference>
<keyword evidence="1" id="KW-0812">Transmembrane</keyword>
<dbReference type="RefSeq" id="WP_209361533.1">
    <property type="nucleotide sequence ID" value="NZ_JAGISH010000007.1"/>
</dbReference>
<proteinExistence type="predicted"/>
<organism evidence="2 3">
    <name type="scientific">Sagittula salina</name>
    <dbReference type="NCBI Taxonomy" id="2820268"/>
    <lineage>
        <taxon>Bacteria</taxon>
        <taxon>Pseudomonadati</taxon>
        <taxon>Pseudomonadota</taxon>
        <taxon>Alphaproteobacteria</taxon>
        <taxon>Rhodobacterales</taxon>
        <taxon>Roseobacteraceae</taxon>
        <taxon>Sagittula</taxon>
    </lineage>
</organism>
<evidence type="ECO:0000313" key="3">
    <source>
        <dbReference type="Proteomes" id="UP000675940"/>
    </source>
</evidence>
<keyword evidence="1" id="KW-0472">Membrane</keyword>
<dbReference type="AlphaFoldDB" id="A0A940S407"/>
<reference evidence="2" key="1">
    <citation type="submission" date="2021-03" db="EMBL/GenBank/DDBJ databases">
        <title>Sagittula salina sp. nov. strain M10.9X isolated from the marine waste.</title>
        <authorList>
            <person name="Satari L."/>
            <person name="Molina-Menor E."/>
            <person name="Vidal-Verdu A."/>
            <person name="Pascual J."/>
            <person name="Pereto J."/>
            <person name="Porcar M."/>
        </authorList>
    </citation>
    <scope>NUCLEOTIDE SEQUENCE</scope>
    <source>
        <strain evidence="2">M10.9X</strain>
    </source>
</reference>
<keyword evidence="1" id="KW-1133">Transmembrane helix</keyword>
<dbReference type="Proteomes" id="UP000675940">
    <property type="component" value="Unassembled WGS sequence"/>
</dbReference>
<evidence type="ECO:0000256" key="1">
    <source>
        <dbReference type="SAM" id="Phobius"/>
    </source>
</evidence>
<name>A0A940S407_9RHOB</name>
<protein>
    <submittedName>
        <fullName evidence="2">Uncharacterized protein</fullName>
    </submittedName>
</protein>
<comment type="caution">
    <text evidence="2">The sequence shown here is derived from an EMBL/GenBank/DDBJ whole genome shotgun (WGS) entry which is preliminary data.</text>
</comment>
<sequence length="123" mass="12778">MPLPALLPVRWPARRLPCQPAFLPACLAFAALSACAIVSLAPAVRGGTDGVAAKLRPGVTRAEADVALGPDAGFERNPKDFDESCVSYAYGGVPPLYVHAVFRAGGGWSGRAMGTRRCAPTGR</sequence>
<evidence type="ECO:0000313" key="2">
    <source>
        <dbReference type="EMBL" id="MBP0483604.1"/>
    </source>
</evidence>
<gene>
    <name evidence="2" type="ORF">J5474_14040</name>
</gene>
<feature type="transmembrane region" description="Helical" evidence="1">
    <location>
        <begin position="20"/>
        <end position="44"/>
    </location>
</feature>
<accession>A0A940S407</accession>